<feature type="compositionally biased region" description="Basic and acidic residues" evidence="1">
    <location>
        <begin position="79"/>
        <end position="94"/>
    </location>
</feature>
<feature type="region of interest" description="Disordered" evidence="1">
    <location>
        <begin position="67"/>
        <end position="94"/>
    </location>
</feature>
<dbReference type="AlphaFoldDB" id="A0A8H6UB22"/>
<keyword evidence="4" id="KW-1185">Reference proteome</keyword>
<evidence type="ECO:0000313" key="4">
    <source>
        <dbReference type="Proteomes" id="UP000630445"/>
    </source>
</evidence>
<comment type="caution">
    <text evidence="2">The sequence shown here is derived from an EMBL/GenBank/DDBJ whole genome shotgun (WGS) entry which is preliminary data.</text>
</comment>
<evidence type="ECO:0000256" key="1">
    <source>
        <dbReference type="SAM" id="MobiDB-lite"/>
    </source>
</evidence>
<organism evidence="2 4">
    <name type="scientific">Aspergillus hiratsukae</name>
    <dbReference type="NCBI Taxonomy" id="1194566"/>
    <lineage>
        <taxon>Eukaryota</taxon>
        <taxon>Fungi</taxon>
        <taxon>Dikarya</taxon>
        <taxon>Ascomycota</taxon>
        <taxon>Pezizomycotina</taxon>
        <taxon>Eurotiomycetes</taxon>
        <taxon>Eurotiomycetidae</taxon>
        <taxon>Eurotiales</taxon>
        <taxon>Aspergillaceae</taxon>
        <taxon>Aspergillus</taxon>
        <taxon>Aspergillus subgen. Fumigati</taxon>
    </lineage>
</organism>
<dbReference type="Proteomes" id="UP000662466">
    <property type="component" value="Unassembled WGS sequence"/>
</dbReference>
<sequence length="94" mass="10610">MSSEPIDSDSTYGTYNAQASTNYGVRGTRRLSDINNKDRPMRKEYYASGINDIGWWYDYDYKTPGLGQGDYTTSATEAPVERSTTEASQDRSEK</sequence>
<feature type="region of interest" description="Disordered" evidence="1">
    <location>
        <begin position="1"/>
        <end position="35"/>
    </location>
</feature>
<dbReference type="EMBL" id="JACBAD010002089">
    <property type="protein sequence ID" value="KAF7117494.1"/>
    <property type="molecule type" value="Genomic_DNA"/>
</dbReference>
<gene>
    <name evidence="2" type="ORF">CNMCM5793_006476</name>
    <name evidence="3" type="ORF">CNMCM6106_007649</name>
</gene>
<accession>A0A8H6UB22</accession>
<evidence type="ECO:0000313" key="2">
    <source>
        <dbReference type="EMBL" id="KAF7117494.1"/>
    </source>
</evidence>
<feature type="compositionally biased region" description="Polar residues" evidence="1">
    <location>
        <begin position="1"/>
        <end position="23"/>
    </location>
</feature>
<reference evidence="2" key="1">
    <citation type="submission" date="2020-06" db="EMBL/GenBank/DDBJ databases">
        <title>Draft genome sequences of strains closely related to Aspergillus parafelis and Aspergillus hiratsukae.</title>
        <authorList>
            <person name="Dos Santos R.A.C."/>
            <person name="Rivero-Menendez O."/>
            <person name="Steenwyk J.L."/>
            <person name="Mead M.E."/>
            <person name="Goldman G.H."/>
            <person name="Alastruey-Izquierdo A."/>
            <person name="Rokas A."/>
        </authorList>
    </citation>
    <scope>NUCLEOTIDE SEQUENCE</scope>
    <source>
        <strain evidence="2">CNM-CM5793</strain>
        <strain evidence="3">CNM-CM6106</strain>
    </source>
</reference>
<dbReference type="Proteomes" id="UP000630445">
    <property type="component" value="Unassembled WGS sequence"/>
</dbReference>
<proteinExistence type="predicted"/>
<name>A0A8H6UB22_9EURO</name>
<dbReference type="EMBL" id="JACBAF010002264">
    <property type="protein sequence ID" value="KAF7160213.1"/>
    <property type="molecule type" value="Genomic_DNA"/>
</dbReference>
<dbReference type="OrthoDB" id="4445321at2759"/>
<evidence type="ECO:0000313" key="3">
    <source>
        <dbReference type="EMBL" id="KAF7160213.1"/>
    </source>
</evidence>
<protein>
    <submittedName>
        <fullName evidence="2">Uncharacterized protein</fullName>
    </submittedName>
</protein>